<dbReference type="OrthoDB" id="4927086at2759"/>
<dbReference type="EMBL" id="UIGY01000001">
    <property type="protein sequence ID" value="SUZ07624.1"/>
    <property type="molecule type" value="Genomic_DNA"/>
</dbReference>
<dbReference type="Proteomes" id="UP000053110">
    <property type="component" value="Unassembled WGS sequence"/>
</dbReference>
<reference evidence="3" key="1">
    <citation type="journal article" date="2013" name="Nat. Genet.">
        <title>The wheat powdery mildew genome shows the unique evolution of an obligate biotroph.</title>
        <authorList>
            <person name="Wicker T."/>
            <person name="Oberhaensli S."/>
            <person name="Parlange F."/>
            <person name="Buchmann J.P."/>
            <person name="Shatalina M."/>
            <person name="Roffler S."/>
            <person name="Ben-David R."/>
            <person name="Dolezel J."/>
            <person name="Simkova H."/>
            <person name="Schulze-Lefert P."/>
            <person name="Spanu P.D."/>
            <person name="Bruggmann R."/>
            <person name="Amselem J."/>
            <person name="Quesneville H."/>
            <person name="Ver Loren van Themaat E."/>
            <person name="Paape T."/>
            <person name="Shimizu K.K."/>
            <person name="Keller B."/>
        </authorList>
    </citation>
    <scope>NUCLEOTIDE SEQUENCE [LARGE SCALE GENOMIC DNA]</scope>
    <source>
        <strain evidence="3">96224</strain>
    </source>
</reference>
<protein>
    <submittedName>
        <fullName evidence="2">BgtAc-31487</fullName>
    </submittedName>
</protein>
<evidence type="ECO:0000313" key="2">
    <source>
        <dbReference type="EMBL" id="SUZ07624.1"/>
    </source>
</evidence>
<reference evidence="2" key="3">
    <citation type="submission" date="2018-07" db="EMBL/GenBank/DDBJ databases">
        <authorList>
            <person name="Quirk P.G."/>
            <person name="Krulwich T.A."/>
        </authorList>
    </citation>
    <scope>NUCLEOTIDE SEQUENCE</scope>
    <source>
        <strain evidence="2">96224</strain>
    </source>
</reference>
<reference evidence="1" key="2">
    <citation type="submission" date="2013-01" db="EMBL/GenBank/DDBJ databases">
        <title>The wheat powdery mildew genome reveals unique evolution of an obligate biotroph.</title>
        <authorList>
            <person name="Oberhaensli S."/>
            <person name="Wicker T."/>
            <person name="Keller B."/>
        </authorList>
    </citation>
    <scope>NUCLEOTIDE SEQUENCE</scope>
    <source>
        <strain evidence="1">96224</strain>
    </source>
</reference>
<sequence>MAKNITASLLGWQNAESQNLCTIPPAIPVDLKAIATRSAAWVIAGFPFFDEAIITKPYATAKTGLPPAPTTTSSYANMVKKACFLQNNSTGSRKKLYPE</sequence>
<gene>
    <name evidence="1" type="ORF">BGT96224_Ac31487</name>
    <name evidence="2" type="ORF">BGT96224V2_LOCUS859</name>
</gene>
<organism evidence="2">
    <name type="scientific">Blumeria graminis f. sp. tritici 96224</name>
    <dbReference type="NCBI Taxonomy" id="1268274"/>
    <lineage>
        <taxon>Eukaryota</taxon>
        <taxon>Fungi</taxon>
        <taxon>Dikarya</taxon>
        <taxon>Ascomycota</taxon>
        <taxon>Pezizomycotina</taxon>
        <taxon>Leotiomycetes</taxon>
        <taxon>Erysiphales</taxon>
        <taxon>Erysiphaceae</taxon>
        <taxon>Blumeria</taxon>
    </lineage>
</organism>
<dbReference type="AlphaFoldDB" id="A0A061HK98"/>
<accession>A0A061HK98</accession>
<evidence type="ECO:0000313" key="1">
    <source>
        <dbReference type="EMBL" id="EPQ67181.1"/>
    </source>
</evidence>
<dbReference type="EMBL" id="KE373837">
    <property type="protein sequence ID" value="EPQ67181.1"/>
    <property type="molecule type" value="Genomic_DNA"/>
</dbReference>
<name>A0A061HK98_BLUGR</name>
<feature type="non-terminal residue" evidence="2">
    <location>
        <position position="99"/>
    </location>
</feature>
<dbReference type="HOGENOM" id="CLU_2320008_0_0_1"/>
<proteinExistence type="predicted"/>
<evidence type="ECO:0000313" key="3">
    <source>
        <dbReference type="Proteomes" id="UP000053110"/>
    </source>
</evidence>